<dbReference type="AlphaFoldDB" id="M9RGE1"/>
<organism evidence="1 2">
    <name type="scientific">Octadecabacter antarcticus 307</name>
    <dbReference type="NCBI Taxonomy" id="391626"/>
    <lineage>
        <taxon>Bacteria</taxon>
        <taxon>Pseudomonadati</taxon>
        <taxon>Pseudomonadota</taxon>
        <taxon>Alphaproteobacteria</taxon>
        <taxon>Rhodobacterales</taxon>
        <taxon>Roseobacteraceae</taxon>
        <taxon>Octadecabacter</taxon>
    </lineage>
</organism>
<dbReference type="HOGENOM" id="CLU_2845497_0_0_5"/>
<dbReference type="Proteomes" id="UP000005307">
    <property type="component" value="Chromosome"/>
</dbReference>
<name>M9RGE1_9RHOB</name>
<proteinExistence type="predicted"/>
<evidence type="ECO:0000313" key="2">
    <source>
        <dbReference type="Proteomes" id="UP000005307"/>
    </source>
</evidence>
<protein>
    <submittedName>
        <fullName evidence="1">Uncharacterized protein</fullName>
    </submittedName>
</protein>
<dbReference type="EMBL" id="CP003740">
    <property type="protein sequence ID" value="AGI68875.1"/>
    <property type="molecule type" value="Genomic_DNA"/>
</dbReference>
<sequence>MLLAEALNLGISKMAEAFDPHDYFQIAHFPNRCWFIENPPPATPLKIQAARPRLPHNSCGLLMAF</sequence>
<reference evidence="1 2" key="1">
    <citation type="journal article" date="2013" name="PLoS ONE">
        <title>Poles Apart: Arctic and Antarctic Octadecabacter strains Share High Genome Plasticity and a New Type of Xanthorhodopsin.</title>
        <authorList>
            <person name="Vollmers J."/>
            <person name="Voget S."/>
            <person name="Dietrich S."/>
            <person name="Gollnow K."/>
            <person name="Smits M."/>
            <person name="Meyer K."/>
            <person name="Brinkhoff T."/>
            <person name="Simon M."/>
            <person name="Daniel R."/>
        </authorList>
    </citation>
    <scope>NUCLEOTIDE SEQUENCE [LARGE SCALE GENOMIC DNA]</scope>
    <source>
        <strain evidence="1 2">307</strain>
    </source>
</reference>
<evidence type="ECO:0000313" key="1">
    <source>
        <dbReference type="EMBL" id="AGI68875.1"/>
    </source>
</evidence>
<gene>
    <name evidence="1" type="ORF">OAN307_c33710</name>
</gene>
<dbReference type="KEGG" id="oat:OAN307_c33710"/>
<keyword evidence="2" id="KW-1185">Reference proteome</keyword>
<accession>M9RGE1</accession>